<dbReference type="RefSeq" id="WP_058258647.1">
    <property type="nucleotide sequence ID" value="NZ_LN879430.1"/>
</dbReference>
<dbReference type="PANTHER" id="PTHR36454:SF1">
    <property type="entry name" value="DUF1015 DOMAIN-CONTAINING PROTEIN"/>
    <property type="match status" value="1"/>
</dbReference>
<organism evidence="1 2">
    <name type="scientific">Herbinix luporum</name>
    <dbReference type="NCBI Taxonomy" id="1679721"/>
    <lineage>
        <taxon>Bacteria</taxon>
        <taxon>Bacillati</taxon>
        <taxon>Bacillota</taxon>
        <taxon>Clostridia</taxon>
        <taxon>Lachnospirales</taxon>
        <taxon>Lachnospiraceae</taxon>
        <taxon>Herbinix</taxon>
    </lineage>
</organism>
<dbReference type="Proteomes" id="UP000196053">
    <property type="component" value="Chromosome I"/>
</dbReference>
<evidence type="ECO:0000313" key="2">
    <source>
        <dbReference type="Proteomes" id="UP000196053"/>
    </source>
</evidence>
<accession>A0A0K8J7G6</accession>
<reference evidence="2" key="1">
    <citation type="submission" date="2015-09" db="EMBL/GenBank/DDBJ databases">
        <authorList>
            <person name="Wibberg D."/>
        </authorList>
    </citation>
    <scope>NUCLEOTIDE SEQUENCE [LARGE SCALE GENOMIC DNA]</scope>
    <source>
        <strain evidence="2">SD1D</strain>
    </source>
</reference>
<keyword evidence="2" id="KW-1185">Reference proteome</keyword>
<dbReference type="EMBL" id="LN879430">
    <property type="protein sequence ID" value="CUH93399.1"/>
    <property type="molecule type" value="Genomic_DNA"/>
</dbReference>
<dbReference type="KEGG" id="hsd:SD1D_1857"/>
<dbReference type="AlphaFoldDB" id="A0A0K8J7G6"/>
<dbReference type="PANTHER" id="PTHR36454">
    <property type="entry name" value="LMO2823 PROTEIN"/>
    <property type="match status" value="1"/>
</dbReference>
<dbReference type="InterPro" id="IPR008323">
    <property type="entry name" value="UCP033563"/>
</dbReference>
<name>A0A0K8J7G6_9FIRM</name>
<dbReference type="PIRSF" id="PIRSF033563">
    <property type="entry name" value="UCP033563"/>
    <property type="match status" value="1"/>
</dbReference>
<protein>
    <recommendedName>
        <fullName evidence="3">DUF1015 domain-containing protein</fullName>
    </recommendedName>
</protein>
<evidence type="ECO:0008006" key="3">
    <source>
        <dbReference type="Google" id="ProtNLM"/>
    </source>
</evidence>
<gene>
    <name evidence="1" type="ORF">SD1D_1857</name>
</gene>
<evidence type="ECO:0000313" key="1">
    <source>
        <dbReference type="EMBL" id="CUH93399.1"/>
    </source>
</evidence>
<dbReference type="Pfam" id="PF06245">
    <property type="entry name" value="DUF1015"/>
    <property type="match status" value="1"/>
</dbReference>
<dbReference type="OrthoDB" id="9781616at2"/>
<proteinExistence type="predicted"/>
<sequence>MARVKPFRCIRPAKELAHRIAALPYDVYSRKEAKEEIGREPLSFLRIDRAETNFSDDVDTYDPKVYDKAKELLDEMINDGSFISDNEECYYVYEQVMDGRAQTGLVACSSIDDYINNVIKKHENTREEKELDRIKHVDICNAQTGPIFLAYRSQARINDVIDKVKKEEALYYFTSADGIGHHVWRISDKEQIEIIQNSFSNLQDLYIADGHHRAASAVKVGLKRREDNPGYTGDEEFNSFLTVLFPHDQLKILPYNRTVKDLNGYSSEEFINKLESAFIVEKLGRNPYAPDKKGEFGMFLEGMWYRLKAKEDITGSKDPVKALDVSILQDYLLGPILGIADPRTDNRIDFIGGIRGLIELERRVSTDMKVAFSMYPTSIEELFAVSDAGKLMPPKSTWFEPKLRSGLFIHSLD</sequence>